<name>A0ABP7VL29_9ACTN</name>
<evidence type="ECO:0000259" key="6">
    <source>
        <dbReference type="PROSITE" id="PS50977"/>
    </source>
</evidence>
<sequence length="205" mass="23089">MNTRYRMRMDDTRTEADRRSAQPEGGTRARTRRAILDAAVTVLSTDPGASLSDVAAAAGVGRTTVHRYFPERSDLLAAMGMDVLDRIAEATDRARLDDGPAPKALERLCQEFFELGDRLMLAFEMPQLMDWSGWDECTPADLALRGLIERGHAEGTIDPEMDVEWIPNLLWGLLYTAWQHAREHRMPRHAALTLCLRTLRKSITP</sequence>
<keyword evidence="8" id="KW-1185">Reference proteome</keyword>
<dbReference type="PANTHER" id="PTHR30055:SF234">
    <property type="entry name" value="HTH-TYPE TRANSCRIPTIONAL REGULATOR BETI"/>
    <property type="match status" value="1"/>
</dbReference>
<evidence type="ECO:0000256" key="1">
    <source>
        <dbReference type="ARBA" id="ARBA00023015"/>
    </source>
</evidence>
<dbReference type="InterPro" id="IPR036271">
    <property type="entry name" value="Tet_transcr_reg_TetR-rel_C_sf"/>
</dbReference>
<evidence type="ECO:0000256" key="5">
    <source>
        <dbReference type="SAM" id="MobiDB-lite"/>
    </source>
</evidence>
<dbReference type="SUPFAM" id="SSF46689">
    <property type="entry name" value="Homeodomain-like"/>
    <property type="match status" value="1"/>
</dbReference>
<dbReference type="SUPFAM" id="SSF48498">
    <property type="entry name" value="Tetracyclin repressor-like, C-terminal domain"/>
    <property type="match status" value="1"/>
</dbReference>
<dbReference type="Gene3D" id="1.10.357.10">
    <property type="entry name" value="Tetracycline Repressor, domain 2"/>
    <property type="match status" value="1"/>
</dbReference>
<evidence type="ECO:0000256" key="4">
    <source>
        <dbReference type="PROSITE-ProRule" id="PRU00335"/>
    </source>
</evidence>
<accession>A0ABP7VL29</accession>
<dbReference type="EMBL" id="BAAAZG010000016">
    <property type="protein sequence ID" value="GAA4069592.1"/>
    <property type="molecule type" value="Genomic_DNA"/>
</dbReference>
<keyword evidence="3" id="KW-0804">Transcription</keyword>
<proteinExistence type="predicted"/>
<feature type="domain" description="HTH tetR-type" evidence="6">
    <location>
        <begin position="29"/>
        <end position="87"/>
    </location>
</feature>
<feature type="region of interest" description="Disordered" evidence="5">
    <location>
        <begin position="1"/>
        <end position="30"/>
    </location>
</feature>
<gene>
    <name evidence="7" type="ORF">GCM10022214_26080</name>
</gene>
<dbReference type="Pfam" id="PF00440">
    <property type="entry name" value="TetR_N"/>
    <property type="match status" value="1"/>
</dbReference>
<dbReference type="InterPro" id="IPR001647">
    <property type="entry name" value="HTH_TetR"/>
</dbReference>
<evidence type="ECO:0000256" key="2">
    <source>
        <dbReference type="ARBA" id="ARBA00023125"/>
    </source>
</evidence>
<feature type="compositionally biased region" description="Basic and acidic residues" evidence="5">
    <location>
        <begin position="7"/>
        <end position="21"/>
    </location>
</feature>
<evidence type="ECO:0000313" key="8">
    <source>
        <dbReference type="Proteomes" id="UP001500683"/>
    </source>
</evidence>
<dbReference type="PANTHER" id="PTHR30055">
    <property type="entry name" value="HTH-TYPE TRANSCRIPTIONAL REGULATOR RUTR"/>
    <property type="match status" value="1"/>
</dbReference>
<feature type="DNA-binding region" description="H-T-H motif" evidence="4">
    <location>
        <begin position="50"/>
        <end position="69"/>
    </location>
</feature>
<dbReference type="PROSITE" id="PS50977">
    <property type="entry name" value="HTH_TETR_2"/>
    <property type="match status" value="1"/>
</dbReference>
<evidence type="ECO:0000256" key="3">
    <source>
        <dbReference type="ARBA" id="ARBA00023163"/>
    </source>
</evidence>
<protein>
    <submittedName>
        <fullName evidence="7">TetR/AcrR family transcriptional regulator</fullName>
    </submittedName>
</protein>
<dbReference type="InterPro" id="IPR050109">
    <property type="entry name" value="HTH-type_TetR-like_transc_reg"/>
</dbReference>
<reference evidence="8" key="1">
    <citation type="journal article" date="2019" name="Int. J. Syst. Evol. Microbiol.">
        <title>The Global Catalogue of Microorganisms (GCM) 10K type strain sequencing project: providing services to taxonomists for standard genome sequencing and annotation.</title>
        <authorList>
            <consortium name="The Broad Institute Genomics Platform"/>
            <consortium name="The Broad Institute Genome Sequencing Center for Infectious Disease"/>
            <person name="Wu L."/>
            <person name="Ma J."/>
        </authorList>
    </citation>
    <scope>NUCLEOTIDE SEQUENCE [LARGE SCALE GENOMIC DNA]</scope>
    <source>
        <strain evidence="8">JCM 16702</strain>
    </source>
</reference>
<organism evidence="7 8">
    <name type="scientific">Actinomadura miaoliensis</name>
    <dbReference type="NCBI Taxonomy" id="430685"/>
    <lineage>
        <taxon>Bacteria</taxon>
        <taxon>Bacillati</taxon>
        <taxon>Actinomycetota</taxon>
        <taxon>Actinomycetes</taxon>
        <taxon>Streptosporangiales</taxon>
        <taxon>Thermomonosporaceae</taxon>
        <taxon>Actinomadura</taxon>
    </lineage>
</organism>
<dbReference type="Proteomes" id="UP001500683">
    <property type="component" value="Unassembled WGS sequence"/>
</dbReference>
<comment type="caution">
    <text evidence="7">The sequence shown here is derived from an EMBL/GenBank/DDBJ whole genome shotgun (WGS) entry which is preliminary data.</text>
</comment>
<dbReference type="InterPro" id="IPR009057">
    <property type="entry name" value="Homeodomain-like_sf"/>
</dbReference>
<keyword evidence="2 4" id="KW-0238">DNA-binding</keyword>
<keyword evidence="1" id="KW-0805">Transcription regulation</keyword>
<evidence type="ECO:0000313" key="7">
    <source>
        <dbReference type="EMBL" id="GAA4069592.1"/>
    </source>
</evidence>